<feature type="binding site" evidence="10">
    <location>
        <begin position="370"/>
        <end position="373"/>
    </location>
    <ligand>
        <name>substrate</name>
    </ligand>
</feature>
<evidence type="ECO:0000313" key="13">
    <source>
        <dbReference type="Proteomes" id="UP000178735"/>
    </source>
</evidence>
<comment type="pathway">
    <text evidence="10">Carbohydrate degradation; glycolysis; D-glyceraldehyde 3-phosphate and glycerone phosphate from D-glucose: step 3/4.</text>
</comment>
<feature type="active site" description="Proton acceptor" evidence="10">
    <location>
        <position position="217"/>
    </location>
</feature>
<evidence type="ECO:0000256" key="1">
    <source>
        <dbReference type="ARBA" id="ARBA00001946"/>
    </source>
</evidence>
<comment type="function">
    <text evidence="10">Catalyzes the phosphorylation of D-fructose 6-phosphate to fructose 1,6-bisphosphate by ATP, the first committing step of glycolysis.</text>
</comment>
<evidence type="ECO:0000256" key="10">
    <source>
        <dbReference type="HAMAP-Rule" id="MF_01981"/>
    </source>
</evidence>
<feature type="binding site" evidence="10">
    <location>
        <position position="316"/>
    </location>
    <ligand>
        <name>substrate</name>
    </ligand>
</feature>
<dbReference type="SUPFAM" id="SSF53784">
    <property type="entry name" value="Phosphofructokinase"/>
    <property type="match status" value="1"/>
</dbReference>
<keyword evidence="4 10" id="KW-0547">Nucleotide-binding</keyword>
<feature type="binding site" evidence="10">
    <location>
        <begin position="161"/>
        <end position="162"/>
    </location>
    <ligand>
        <name>ATP</name>
        <dbReference type="ChEBI" id="CHEBI:30616"/>
    </ligand>
</feature>
<dbReference type="STRING" id="1817813.A2008_08730"/>
<feature type="binding site" evidence="10">
    <location>
        <position position="187"/>
    </location>
    <ligand>
        <name>Mg(2+)</name>
        <dbReference type="ChEBI" id="CHEBI:18420"/>
        <note>catalytic</note>
    </ligand>
</feature>
<evidence type="ECO:0000313" key="12">
    <source>
        <dbReference type="EMBL" id="OGM03728.1"/>
    </source>
</evidence>
<dbReference type="GO" id="GO:0005737">
    <property type="term" value="C:cytoplasm"/>
    <property type="evidence" value="ECO:0007669"/>
    <property type="project" value="UniProtKB-SubCell"/>
</dbReference>
<dbReference type="PIRSF" id="PIRSF000534">
    <property type="entry name" value="PPi_PFK_TP0108"/>
    <property type="match status" value="1"/>
</dbReference>
<dbReference type="InterPro" id="IPR012004">
    <property type="entry name" value="PyroP-dep_PFK_TP0108"/>
</dbReference>
<reference evidence="12 13" key="1">
    <citation type="journal article" date="2016" name="Nat. Commun.">
        <title>Thousands of microbial genomes shed light on interconnected biogeochemical processes in an aquifer system.</title>
        <authorList>
            <person name="Anantharaman K."/>
            <person name="Brown C.T."/>
            <person name="Hug L.A."/>
            <person name="Sharon I."/>
            <person name="Castelle C.J."/>
            <person name="Probst A.J."/>
            <person name="Thomas B.C."/>
            <person name="Singh A."/>
            <person name="Wilkins M.J."/>
            <person name="Karaoz U."/>
            <person name="Brodie E.L."/>
            <person name="Williams K.H."/>
            <person name="Hubbard S.S."/>
            <person name="Banfield J.F."/>
        </authorList>
    </citation>
    <scope>NUCLEOTIDE SEQUENCE [LARGE SCALE GENOMIC DNA]</scope>
</reference>
<proteinExistence type="inferred from homology"/>
<dbReference type="AlphaFoldDB" id="A0A1F7WNN7"/>
<evidence type="ECO:0000256" key="8">
    <source>
        <dbReference type="ARBA" id="ARBA00023152"/>
    </source>
</evidence>
<dbReference type="GO" id="GO:0005524">
    <property type="term" value="F:ATP binding"/>
    <property type="evidence" value="ECO:0007669"/>
    <property type="project" value="UniProtKB-KW"/>
</dbReference>
<keyword evidence="10" id="KW-0963">Cytoplasm</keyword>
<dbReference type="EC" id="2.7.1.11" evidence="10"/>
<comment type="caution">
    <text evidence="12">The sequence shown here is derived from an EMBL/GenBank/DDBJ whole genome shotgun (WGS) entry which is preliminary data.</text>
</comment>
<dbReference type="PANTHER" id="PTHR45770">
    <property type="entry name" value="ATP-DEPENDENT 6-PHOSPHOFRUCTOKINASE 1"/>
    <property type="match status" value="1"/>
</dbReference>
<dbReference type="InterPro" id="IPR000023">
    <property type="entry name" value="Phosphofructokinase_dom"/>
</dbReference>
<feature type="binding site" evidence="10">
    <location>
        <position position="95"/>
    </location>
    <ligand>
        <name>ATP</name>
        <dbReference type="ChEBI" id="CHEBI:30616"/>
    </ligand>
</feature>
<dbReference type="InterPro" id="IPR050929">
    <property type="entry name" value="PFKA"/>
</dbReference>
<dbReference type="Pfam" id="PF00365">
    <property type="entry name" value="PFK"/>
    <property type="match status" value="1"/>
</dbReference>
<dbReference type="InterPro" id="IPR035966">
    <property type="entry name" value="PKF_sf"/>
</dbReference>
<keyword evidence="2 10" id="KW-0808">Transferase</keyword>
<gene>
    <name evidence="10" type="primary">pfkA</name>
    <name evidence="12" type="ORF">A2008_08730</name>
</gene>
<feature type="binding site" evidence="10">
    <location>
        <begin position="260"/>
        <end position="262"/>
    </location>
    <ligand>
        <name>substrate</name>
    </ligand>
</feature>
<evidence type="ECO:0000256" key="5">
    <source>
        <dbReference type="ARBA" id="ARBA00022777"/>
    </source>
</evidence>
<comment type="catalytic activity">
    <reaction evidence="9 10">
        <text>beta-D-fructose 6-phosphate + ATP = beta-D-fructose 1,6-bisphosphate + ADP + H(+)</text>
        <dbReference type="Rhea" id="RHEA:16109"/>
        <dbReference type="ChEBI" id="CHEBI:15378"/>
        <dbReference type="ChEBI" id="CHEBI:30616"/>
        <dbReference type="ChEBI" id="CHEBI:32966"/>
        <dbReference type="ChEBI" id="CHEBI:57634"/>
        <dbReference type="ChEBI" id="CHEBI:456216"/>
        <dbReference type="EC" id="2.7.1.11"/>
    </reaction>
</comment>
<comment type="cofactor">
    <cofactor evidence="1 10">
        <name>Mg(2+)</name>
        <dbReference type="ChEBI" id="CHEBI:18420"/>
    </cofactor>
</comment>
<evidence type="ECO:0000259" key="11">
    <source>
        <dbReference type="Pfam" id="PF00365"/>
    </source>
</evidence>
<keyword evidence="7 10" id="KW-0460">Magnesium</keyword>
<sequence>MIKNEDFIVKNLGERTHPSPLPLSHSNDDLVSNFTNDDERFLHEISLKKVSQIISGTPAENACWSDLITFEAAGPREKLFFDPEKIKCGIVTCGGLCPGINSVIRGIVMELYYRYSCRAIYGFRYGYLGMVKESGIDPVLLTPDTVEDIHNTGGTFLGSSRGHQDVNKMVDRLMNFGISVLFCIGGDGTLRAAHLIAEEILNRGLTISVIAVPKTIDNDINFVEKTFGFETAFSIAVNSIQSAHTEARDSLNGIGIVRLMGRESGYIAANAALASQDVNYVLVPEIPFELEGPHGLYSILKTRLERRRHAVIVVAEGAGQHFFGSEAERGKDSSGNTKLGDIGIFLKDNIAKYFKSINFKANIKYIDPSYIIRSAPPIPSDSIFCTQLAQNAVHAAMAGKTDMLVGIWNYHFTHVPIATATRERKLINPESNLWLSVIEATGQPAYIGNDPIFLSKTRIMGQKD</sequence>
<dbReference type="HAMAP" id="MF_01981">
    <property type="entry name" value="Phosphofructokinase_II_X"/>
    <property type="match status" value="1"/>
</dbReference>
<dbReference type="EMBL" id="MGFH01000157">
    <property type="protein sequence ID" value="OGM03728.1"/>
    <property type="molecule type" value="Genomic_DNA"/>
</dbReference>
<feature type="binding site" evidence="10">
    <location>
        <begin position="215"/>
        <end position="217"/>
    </location>
    <ligand>
        <name>substrate</name>
    </ligand>
</feature>
<accession>A0A1F7WNN7</accession>
<dbReference type="PRINTS" id="PR00476">
    <property type="entry name" value="PHFRCTKINASE"/>
</dbReference>
<dbReference type="UniPathway" id="UPA00109">
    <property type="reaction ID" value="UER00182"/>
</dbReference>
<dbReference type="GO" id="GO:0046872">
    <property type="term" value="F:metal ion binding"/>
    <property type="evidence" value="ECO:0007669"/>
    <property type="project" value="UniProtKB-KW"/>
</dbReference>
<comment type="similarity">
    <text evidence="10">Belongs to the phosphofructokinase type A (PFKA) family. PPi-dependent PFK group II subfamily. Atypical ATP-dependent clade 'X' sub-subfamily.</text>
</comment>
<dbReference type="Gene3D" id="3.40.50.450">
    <property type="match status" value="1"/>
</dbReference>
<dbReference type="NCBIfam" id="NF005301">
    <property type="entry name" value="PRK06830.1"/>
    <property type="match status" value="1"/>
</dbReference>
<evidence type="ECO:0000256" key="7">
    <source>
        <dbReference type="ARBA" id="ARBA00022842"/>
    </source>
</evidence>
<feature type="domain" description="Phosphofructokinase" evidence="11">
    <location>
        <begin position="87"/>
        <end position="395"/>
    </location>
</feature>
<keyword evidence="8 10" id="KW-0324">Glycolysis</keyword>
<feature type="binding site" evidence="10">
    <location>
        <begin position="186"/>
        <end position="189"/>
    </location>
    <ligand>
        <name>ATP</name>
        <dbReference type="ChEBI" id="CHEBI:30616"/>
    </ligand>
</feature>
<comment type="subcellular location">
    <subcellularLocation>
        <location evidence="10">Cytoplasm</location>
    </subcellularLocation>
</comment>
<name>A0A1F7WNN7_9BACT</name>
<keyword evidence="6 10" id="KW-0067">ATP-binding</keyword>
<dbReference type="FunFam" id="3.40.50.450:FF:000002">
    <property type="entry name" value="ATP-dependent 6-phosphofructokinase"/>
    <property type="match status" value="1"/>
</dbReference>
<keyword evidence="3 10" id="KW-0479">Metal-binding</keyword>
<organism evidence="12 13">
    <name type="scientific">Candidatus Wallbacteria bacterium GWC2_49_35</name>
    <dbReference type="NCBI Taxonomy" id="1817813"/>
    <lineage>
        <taxon>Bacteria</taxon>
        <taxon>Candidatus Walliibacteriota</taxon>
    </lineage>
</organism>
<evidence type="ECO:0000256" key="6">
    <source>
        <dbReference type="ARBA" id="ARBA00022840"/>
    </source>
</evidence>
<evidence type="ECO:0000256" key="3">
    <source>
        <dbReference type="ARBA" id="ARBA00022723"/>
    </source>
</evidence>
<evidence type="ECO:0000256" key="9">
    <source>
        <dbReference type="ARBA" id="ARBA00048070"/>
    </source>
</evidence>
<dbReference type="InterPro" id="IPR022953">
    <property type="entry name" value="ATP_PFK"/>
</dbReference>
<protein>
    <recommendedName>
        <fullName evidence="10">ATP-dependent 6-phosphofructokinase</fullName>
        <shortName evidence="10">ATP-PFK</shortName>
        <shortName evidence="10">Phosphofructokinase</shortName>
        <ecNumber evidence="10">2.7.1.11</ecNumber>
    </recommendedName>
    <alternativeName>
        <fullName evidence="10">Phosphohexokinase</fullName>
    </alternativeName>
</protein>
<feature type="site" description="Important for substrate specificity; cannot use PPi as phosphoryl donor" evidence="10">
    <location>
        <position position="188"/>
    </location>
</feature>
<evidence type="ECO:0000256" key="2">
    <source>
        <dbReference type="ARBA" id="ARBA00022679"/>
    </source>
</evidence>
<dbReference type="GO" id="GO:0003872">
    <property type="term" value="F:6-phosphofructokinase activity"/>
    <property type="evidence" value="ECO:0007669"/>
    <property type="project" value="UniProtKB-UniRule"/>
</dbReference>
<comment type="subunit">
    <text evidence="10">Homodimer.</text>
</comment>
<dbReference type="GO" id="GO:0006002">
    <property type="term" value="P:fructose 6-phosphate metabolic process"/>
    <property type="evidence" value="ECO:0007669"/>
    <property type="project" value="InterPro"/>
</dbReference>
<keyword evidence="5 10" id="KW-0418">Kinase</keyword>
<evidence type="ECO:0000256" key="4">
    <source>
        <dbReference type="ARBA" id="ARBA00022741"/>
    </source>
</evidence>
<dbReference type="Proteomes" id="UP000178735">
    <property type="component" value="Unassembled WGS sequence"/>
</dbReference>